<keyword evidence="4 6" id="KW-1133">Transmembrane helix</keyword>
<comment type="subcellular location">
    <subcellularLocation>
        <location evidence="6">Cell membrane</location>
        <topology evidence="6">Multi-pass membrane protein</topology>
    </subcellularLocation>
    <subcellularLocation>
        <location evidence="1">Membrane</location>
    </subcellularLocation>
</comment>
<evidence type="ECO:0000313" key="8">
    <source>
        <dbReference type="Proteomes" id="UP001163739"/>
    </source>
</evidence>
<evidence type="ECO:0000256" key="5">
    <source>
        <dbReference type="ARBA" id="ARBA00023136"/>
    </source>
</evidence>
<dbReference type="Proteomes" id="UP001163739">
    <property type="component" value="Chromosome"/>
</dbReference>
<evidence type="ECO:0000256" key="6">
    <source>
        <dbReference type="RuleBase" id="RU363076"/>
    </source>
</evidence>
<evidence type="ECO:0000256" key="2">
    <source>
        <dbReference type="ARBA" id="ARBA00007165"/>
    </source>
</evidence>
<protein>
    <recommendedName>
        <fullName evidence="6">SURF1-like protein</fullName>
    </recommendedName>
</protein>
<accession>A0ABY6N282</accession>
<dbReference type="RefSeq" id="WP_265047596.1">
    <property type="nucleotide sequence ID" value="NZ_CP100390.1"/>
</dbReference>
<sequence length="241" mass="27714">MIFALLMTPLLVGLGVWQLNRGDEKKALIKQQAEGRQEQHIELTDLNTVDWHDSAAAEQWNYKNVDTRGRFDRKVYLLLDNRTRNGHVGYEVINLFRTDNGQAVWVNRGWVKAPLYRDQWPDIEPVLGDVEITGSVYYKNTQAFTLADNPTTLQWPKRIQALDMTGLMAELKQDIYPFTLRLIDDEQPGALKTGWRVSIMSSDKHFGYAVQWFSLAFVLVVMTAIAIKKNNTTEVEKTHDS</sequence>
<name>A0ABY6N282_9ALTE</name>
<comment type="similarity">
    <text evidence="2 6">Belongs to the SURF1 family.</text>
</comment>
<keyword evidence="8" id="KW-1185">Reference proteome</keyword>
<evidence type="ECO:0000313" key="7">
    <source>
        <dbReference type="EMBL" id="UZE96109.1"/>
    </source>
</evidence>
<dbReference type="PANTHER" id="PTHR23427:SF2">
    <property type="entry name" value="SURFEIT LOCUS PROTEIN 1"/>
    <property type="match status" value="1"/>
</dbReference>
<gene>
    <name evidence="7" type="ORF">NKI27_19005</name>
</gene>
<dbReference type="EMBL" id="CP100390">
    <property type="protein sequence ID" value="UZE96109.1"/>
    <property type="molecule type" value="Genomic_DNA"/>
</dbReference>
<feature type="transmembrane region" description="Helical" evidence="6">
    <location>
        <begin position="206"/>
        <end position="227"/>
    </location>
</feature>
<dbReference type="PANTHER" id="PTHR23427">
    <property type="entry name" value="SURFEIT LOCUS PROTEIN"/>
    <property type="match status" value="1"/>
</dbReference>
<comment type="caution">
    <text evidence="6">Lacks conserved residue(s) required for the propagation of feature annotation.</text>
</comment>
<dbReference type="InterPro" id="IPR002994">
    <property type="entry name" value="Surf1/Shy1"/>
</dbReference>
<dbReference type="CDD" id="cd06662">
    <property type="entry name" value="SURF1"/>
    <property type="match status" value="1"/>
</dbReference>
<proteinExistence type="inferred from homology"/>
<evidence type="ECO:0000256" key="3">
    <source>
        <dbReference type="ARBA" id="ARBA00022692"/>
    </source>
</evidence>
<dbReference type="InterPro" id="IPR045214">
    <property type="entry name" value="Surf1/Surf4"/>
</dbReference>
<reference evidence="7" key="1">
    <citation type="submission" date="2022-06" db="EMBL/GenBank/DDBJ databases">
        <title>Alkalimarinus sp. nov., isolated from gut of a Alitta virens.</title>
        <authorList>
            <person name="Yang A.I."/>
            <person name="Shin N.-R."/>
        </authorList>
    </citation>
    <scope>NUCLEOTIDE SEQUENCE</scope>
    <source>
        <strain evidence="7">A2M4</strain>
    </source>
</reference>
<evidence type="ECO:0000256" key="4">
    <source>
        <dbReference type="ARBA" id="ARBA00022989"/>
    </source>
</evidence>
<keyword evidence="3 6" id="KW-0812">Transmembrane</keyword>
<dbReference type="Pfam" id="PF02104">
    <property type="entry name" value="SURF1"/>
    <property type="match status" value="1"/>
</dbReference>
<dbReference type="PROSITE" id="PS50895">
    <property type="entry name" value="SURF1"/>
    <property type="match status" value="1"/>
</dbReference>
<evidence type="ECO:0000256" key="1">
    <source>
        <dbReference type="ARBA" id="ARBA00004370"/>
    </source>
</evidence>
<organism evidence="7 8">
    <name type="scientific">Alkalimarinus alittae</name>
    <dbReference type="NCBI Taxonomy" id="2961619"/>
    <lineage>
        <taxon>Bacteria</taxon>
        <taxon>Pseudomonadati</taxon>
        <taxon>Pseudomonadota</taxon>
        <taxon>Gammaproteobacteria</taxon>
        <taxon>Alteromonadales</taxon>
        <taxon>Alteromonadaceae</taxon>
        <taxon>Alkalimarinus</taxon>
    </lineage>
</organism>
<keyword evidence="5 6" id="KW-0472">Membrane</keyword>
<keyword evidence="6" id="KW-1003">Cell membrane</keyword>